<dbReference type="Pfam" id="PF14532">
    <property type="entry name" value="Sigma54_activ_2"/>
    <property type="match status" value="1"/>
</dbReference>
<evidence type="ECO:0000256" key="2">
    <source>
        <dbReference type="ARBA" id="ARBA00022840"/>
    </source>
</evidence>
<dbReference type="RefSeq" id="WP_151969935.1">
    <property type="nucleotide sequence ID" value="NZ_AP019860.1"/>
</dbReference>
<feature type="domain" description="Sigma-54 factor interaction" evidence="6">
    <location>
        <begin position="161"/>
        <end position="363"/>
    </location>
</feature>
<dbReference type="InterPro" id="IPR011006">
    <property type="entry name" value="CheY-like_superfamily"/>
</dbReference>
<feature type="binding site" evidence="4">
    <location>
        <position position="417"/>
    </location>
    <ligand>
        <name>ATP</name>
        <dbReference type="ChEBI" id="CHEBI:30616"/>
    </ligand>
</feature>
<dbReference type="GO" id="GO:0006355">
    <property type="term" value="P:regulation of DNA-templated transcription"/>
    <property type="evidence" value="ECO:0007669"/>
    <property type="project" value="InterPro"/>
</dbReference>
<keyword evidence="9" id="KW-1185">Reference proteome</keyword>
<keyword evidence="1 4" id="KW-0547">Nucleotide-binding</keyword>
<feature type="domain" description="Response regulatory" evidence="7">
    <location>
        <begin position="7"/>
        <end position="123"/>
    </location>
</feature>
<evidence type="ECO:0000259" key="5">
    <source>
        <dbReference type="PROSITE" id="PS50011"/>
    </source>
</evidence>
<dbReference type="Gene3D" id="3.40.50.2300">
    <property type="match status" value="1"/>
</dbReference>
<feature type="domain" description="Protein kinase" evidence="5">
    <location>
        <begin position="388"/>
        <end position="661"/>
    </location>
</feature>
<dbReference type="OrthoDB" id="9803970at2"/>
<evidence type="ECO:0000256" key="3">
    <source>
        <dbReference type="PROSITE-ProRule" id="PRU00169"/>
    </source>
</evidence>
<evidence type="ECO:0000313" key="8">
    <source>
        <dbReference type="EMBL" id="BBM85847.1"/>
    </source>
</evidence>
<keyword evidence="2 4" id="KW-0067">ATP-binding</keyword>
<dbReference type="KEGG" id="uam:UABAM_04225"/>
<dbReference type="Pfam" id="PF00069">
    <property type="entry name" value="Pkinase"/>
    <property type="match status" value="1"/>
</dbReference>
<dbReference type="Gene3D" id="3.40.50.300">
    <property type="entry name" value="P-loop containing nucleotide triphosphate hydrolases"/>
    <property type="match status" value="1"/>
</dbReference>
<dbReference type="GO" id="GO:0000160">
    <property type="term" value="P:phosphorelay signal transduction system"/>
    <property type="evidence" value="ECO:0007669"/>
    <property type="project" value="InterPro"/>
</dbReference>
<evidence type="ECO:0000256" key="1">
    <source>
        <dbReference type="ARBA" id="ARBA00022741"/>
    </source>
</evidence>
<dbReference type="InterPro" id="IPR008271">
    <property type="entry name" value="Ser/Thr_kinase_AS"/>
</dbReference>
<dbReference type="InterPro" id="IPR058031">
    <property type="entry name" value="AAA_lid_NorR"/>
</dbReference>
<accession>A0A5S9IQH3</accession>
<protein>
    <submittedName>
        <fullName evidence="8">Serine/threonine protein kinase</fullName>
    </submittedName>
</protein>
<dbReference type="Proteomes" id="UP000326354">
    <property type="component" value="Chromosome"/>
</dbReference>
<proteinExistence type="predicted"/>
<keyword evidence="8" id="KW-0723">Serine/threonine-protein kinase</keyword>
<dbReference type="InterPro" id="IPR002078">
    <property type="entry name" value="Sigma_54_int"/>
</dbReference>
<dbReference type="CDD" id="cd14014">
    <property type="entry name" value="STKc_PknB_like"/>
    <property type="match status" value="1"/>
</dbReference>
<dbReference type="CDD" id="cd19920">
    <property type="entry name" value="REC_PA4781-like"/>
    <property type="match status" value="1"/>
</dbReference>
<feature type="modified residue" description="4-aspartylphosphate" evidence="3">
    <location>
        <position position="56"/>
    </location>
</feature>
<dbReference type="InterPro" id="IPR017441">
    <property type="entry name" value="Protein_kinase_ATP_BS"/>
</dbReference>
<keyword evidence="3" id="KW-0597">Phosphoprotein</keyword>
<evidence type="ECO:0000256" key="4">
    <source>
        <dbReference type="PROSITE-ProRule" id="PRU10141"/>
    </source>
</evidence>
<dbReference type="SUPFAM" id="SSF56112">
    <property type="entry name" value="Protein kinase-like (PK-like)"/>
    <property type="match status" value="1"/>
</dbReference>
<keyword evidence="8" id="KW-0808">Transferase</keyword>
<dbReference type="Gene3D" id="1.10.8.60">
    <property type="match status" value="1"/>
</dbReference>
<dbReference type="SMART" id="SM00448">
    <property type="entry name" value="REC"/>
    <property type="match status" value="1"/>
</dbReference>
<dbReference type="SUPFAM" id="SSF52172">
    <property type="entry name" value="CheY-like"/>
    <property type="match status" value="1"/>
</dbReference>
<dbReference type="PROSITE" id="PS50045">
    <property type="entry name" value="SIGMA54_INTERACT_4"/>
    <property type="match status" value="1"/>
</dbReference>
<dbReference type="PROSITE" id="PS50110">
    <property type="entry name" value="RESPONSE_REGULATORY"/>
    <property type="match status" value="1"/>
</dbReference>
<evidence type="ECO:0000313" key="9">
    <source>
        <dbReference type="Proteomes" id="UP000326354"/>
    </source>
</evidence>
<name>A0A5S9IQH3_UABAM</name>
<sequence>MVPGNAHILIVDDVAKNIQLLGTILRNQKYKVSFAQSGKNALELVKKNYFHLILLDVMMPELNGFDTCKAIKEMPEKKDIPIIFLTAKTEKEEVVKGFELGAVDYVTKPFNSEELLSRVHAHLTIFFQHQTIERQKELLTKELDITKTLFRDACYKTDGELLGNSNAIKTVREAINKFAQESHHVLLLGEPGCGEEAIARAIHKLSKPTGAFIHVNCSIFDHIYHEEREEFHEFAQKVLLAIDGTLFLENIYHLPPPEQLELLDILTKFSPQIRVVCYCGAKIQTNLHPDLNELLSKQVLHVPTLMERRDDIPALLEYYVDMFFRQKGKNIKRLCETSQSKLHRYSWPGNIEELKNIIERSVAFTPVETSDLIVNDEQLAPGRRVDQYRLLEKIGEGGMGEVWRAKHHALARPVVVKLINQSGKKEDFDINLKRFQLEAEIISQLESPHTVTLYEYGIYQENTIFYVMEMLNGINFEDLITDFVPIPPERTAYLLSQCCLSLMEAHAKGVVHRDIKPQNIFLCKVALQFDFVKIIDFGIVKRLHSNINLTGEHIVGSPFFMAPEMATGEKIDDKVDMYSLGCTAYWLLTGRYVFAADNVMAIIEKHITAAPVPISEYSIFDIPHELDALIMNCLQKQTKRRPSAREMWQELDKIQKKYSWSAQDAQSWWEENLPDIASYKDTI</sequence>
<dbReference type="PROSITE" id="PS00107">
    <property type="entry name" value="PROTEIN_KINASE_ATP"/>
    <property type="match status" value="1"/>
</dbReference>
<dbReference type="GO" id="GO:0004674">
    <property type="term" value="F:protein serine/threonine kinase activity"/>
    <property type="evidence" value="ECO:0007669"/>
    <property type="project" value="UniProtKB-KW"/>
</dbReference>
<keyword evidence="8" id="KW-0418">Kinase</keyword>
<dbReference type="CDD" id="cd00009">
    <property type="entry name" value="AAA"/>
    <property type="match status" value="1"/>
</dbReference>
<dbReference type="EMBL" id="AP019860">
    <property type="protein sequence ID" value="BBM85847.1"/>
    <property type="molecule type" value="Genomic_DNA"/>
</dbReference>
<evidence type="ECO:0000259" key="7">
    <source>
        <dbReference type="PROSITE" id="PS50110"/>
    </source>
</evidence>
<dbReference type="SUPFAM" id="SSF52540">
    <property type="entry name" value="P-loop containing nucleoside triphosphate hydrolases"/>
    <property type="match status" value="1"/>
</dbReference>
<dbReference type="Pfam" id="PF25601">
    <property type="entry name" value="AAA_lid_14"/>
    <property type="match status" value="1"/>
</dbReference>
<organism evidence="8 9">
    <name type="scientific">Uabimicrobium amorphum</name>
    <dbReference type="NCBI Taxonomy" id="2596890"/>
    <lineage>
        <taxon>Bacteria</taxon>
        <taxon>Pseudomonadati</taxon>
        <taxon>Planctomycetota</taxon>
        <taxon>Candidatus Uabimicrobiia</taxon>
        <taxon>Candidatus Uabimicrobiales</taxon>
        <taxon>Candidatus Uabimicrobiaceae</taxon>
        <taxon>Candidatus Uabimicrobium</taxon>
    </lineage>
</organism>
<dbReference type="Gene3D" id="1.10.510.10">
    <property type="entry name" value="Transferase(Phosphotransferase) domain 1"/>
    <property type="match status" value="1"/>
</dbReference>
<dbReference type="Pfam" id="PF00072">
    <property type="entry name" value="Response_reg"/>
    <property type="match status" value="1"/>
</dbReference>
<dbReference type="PROSITE" id="PS00108">
    <property type="entry name" value="PROTEIN_KINASE_ST"/>
    <property type="match status" value="1"/>
</dbReference>
<dbReference type="InterPro" id="IPR011009">
    <property type="entry name" value="Kinase-like_dom_sf"/>
</dbReference>
<dbReference type="AlphaFoldDB" id="A0A5S9IQH3"/>
<gene>
    <name evidence="8" type="ORF">UABAM_04225</name>
</gene>
<dbReference type="InterPro" id="IPR000719">
    <property type="entry name" value="Prot_kinase_dom"/>
</dbReference>
<evidence type="ECO:0000259" key="6">
    <source>
        <dbReference type="PROSITE" id="PS50045"/>
    </source>
</evidence>
<dbReference type="InterPro" id="IPR001789">
    <property type="entry name" value="Sig_transdc_resp-reg_receiver"/>
</dbReference>
<dbReference type="PROSITE" id="PS50011">
    <property type="entry name" value="PROTEIN_KINASE_DOM"/>
    <property type="match status" value="1"/>
</dbReference>
<dbReference type="SMART" id="SM00220">
    <property type="entry name" value="S_TKc"/>
    <property type="match status" value="1"/>
</dbReference>
<dbReference type="GO" id="GO:0005524">
    <property type="term" value="F:ATP binding"/>
    <property type="evidence" value="ECO:0007669"/>
    <property type="project" value="UniProtKB-UniRule"/>
</dbReference>
<dbReference type="PANTHER" id="PTHR32071:SF57">
    <property type="entry name" value="C4-DICARBOXYLATE TRANSPORT TRANSCRIPTIONAL REGULATORY PROTEIN DCTD"/>
    <property type="match status" value="1"/>
</dbReference>
<dbReference type="PANTHER" id="PTHR32071">
    <property type="entry name" value="TRANSCRIPTIONAL REGULATORY PROTEIN"/>
    <property type="match status" value="1"/>
</dbReference>
<reference evidence="8 9" key="1">
    <citation type="submission" date="2019-08" db="EMBL/GenBank/DDBJ databases">
        <title>Complete genome sequence of Candidatus Uab amorphum.</title>
        <authorList>
            <person name="Shiratori T."/>
            <person name="Suzuki S."/>
            <person name="Kakizawa Y."/>
            <person name="Ishida K."/>
        </authorList>
    </citation>
    <scope>NUCLEOTIDE SEQUENCE [LARGE SCALE GENOMIC DNA]</scope>
    <source>
        <strain evidence="8 9">SRT547</strain>
    </source>
</reference>
<dbReference type="InterPro" id="IPR027417">
    <property type="entry name" value="P-loop_NTPase"/>
</dbReference>